<name>A0A847UJR8_HALAR</name>
<accession>A0A847UJR8</accession>
<dbReference type="Proteomes" id="UP000641625">
    <property type="component" value="Unassembled WGS sequence"/>
</dbReference>
<feature type="region of interest" description="Disordered" evidence="1">
    <location>
        <begin position="252"/>
        <end position="284"/>
    </location>
</feature>
<feature type="region of interest" description="Disordered" evidence="1">
    <location>
        <begin position="454"/>
        <end position="485"/>
    </location>
</feature>
<feature type="compositionally biased region" description="Basic and acidic residues" evidence="1">
    <location>
        <begin position="373"/>
        <end position="383"/>
    </location>
</feature>
<evidence type="ECO:0000313" key="3">
    <source>
        <dbReference type="EMBL" id="NLV11890.1"/>
    </source>
</evidence>
<organism evidence="3 4">
    <name type="scientific">Haloarcula argentinensis</name>
    <dbReference type="NCBI Taxonomy" id="43776"/>
    <lineage>
        <taxon>Archaea</taxon>
        <taxon>Methanobacteriati</taxon>
        <taxon>Methanobacteriota</taxon>
        <taxon>Stenosarchaea group</taxon>
        <taxon>Halobacteria</taxon>
        <taxon>Halobacteriales</taxon>
        <taxon>Haloarculaceae</taxon>
        <taxon>Haloarcula</taxon>
    </lineage>
</organism>
<feature type="domain" description="Phage-like element PBSX protein XkdF" evidence="2">
    <location>
        <begin position="15"/>
        <end position="133"/>
    </location>
</feature>
<dbReference type="RefSeq" id="WP_170095621.1">
    <property type="nucleotide sequence ID" value="NZ_WOWA01000002.1"/>
</dbReference>
<feature type="region of interest" description="Disordered" evidence="1">
    <location>
        <begin position="399"/>
        <end position="441"/>
    </location>
</feature>
<dbReference type="InterPro" id="IPR027924">
    <property type="entry name" value="XkdF"/>
</dbReference>
<feature type="compositionally biased region" description="Acidic residues" evidence="1">
    <location>
        <begin position="469"/>
        <end position="478"/>
    </location>
</feature>
<proteinExistence type="predicted"/>
<evidence type="ECO:0000256" key="1">
    <source>
        <dbReference type="SAM" id="MobiDB-lite"/>
    </source>
</evidence>
<feature type="compositionally biased region" description="Basic and acidic residues" evidence="1">
    <location>
        <begin position="402"/>
        <end position="425"/>
    </location>
</feature>
<reference evidence="3" key="1">
    <citation type="submission" date="2019-12" db="EMBL/GenBank/DDBJ databases">
        <title>Whole genome sequencing of Haloarcula argentinensis strain pws5.</title>
        <authorList>
            <person name="Verma D.K."/>
            <person name="Gopal K."/>
            <person name="Prasad E.S."/>
        </authorList>
    </citation>
    <scope>NUCLEOTIDE SEQUENCE</scope>
    <source>
        <strain evidence="3">Pws5</strain>
    </source>
</reference>
<feature type="region of interest" description="Disordered" evidence="1">
    <location>
        <begin position="327"/>
        <end position="384"/>
    </location>
</feature>
<comment type="caution">
    <text evidence="3">The sequence shown here is derived from an EMBL/GenBank/DDBJ whole genome shotgun (WGS) entry which is preliminary data.</text>
</comment>
<dbReference type="EMBL" id="WOWA01000002">
    <property type="protein sequence ID" value="NLV11890.1"/>
    <property type="molecule type" value="Genomic_DNA"/>
</dbReference>
<protein>
    <recommendedName>
        <fullName evidence="2">Phage-like element PBSX protein XkdF domain-containing protein</fullName>
    </recommendedName>
</protein>
<gene>
    <name evidence="3" type="ORF">GOC77_01105</name>
</gene>
<evidence type="ECO:0000313" key="4">
    <source>
        <dbReference type="Proteomes" id="UP000641625"/>
    </source>
</evidence>
<dbReference type="Pfam" id="PF14550">
    <property type="entry name" value="Peptidase_S78_2"/>
    <property type="match status" value="1"/>
</dbReference>
<evidence type="ECO:0000259" key="2">
    <source>
        <dbReference type="Pfam" id="PF14550"/>
    </source>
</evidence>
<sequence>MPPVSKAGGDAFRKEVAFVDKDEEEQRAAGIVMVPDKVDLQQDFVREETIEAFADEFAALYDSGSADGGIMHAAWPSDWMSLERNEVLDEAEEIGGQTVEAGAWVQEWEVADAGTWELVKDGVYGGYSIGAKAVEWDGPYIAGEDDAVEDVAVPDQLPDDAMVWELTDGVIREVSAVDIPAVPDAEILETKRLGDHLGDRDAFIEEAIERGHSEDDAERMWDNLSRALEEEGAGDPGKQSRLQQAAKSFVRTLTGGDGDDNSSTETPSHASKAGETLSQSNRESAMAAVDANLDMLEDAGVDHDMTRFTDRDDVDFDLSEHDAREWGTATGEDDEDSPPFEVNNGQDAPGGDTPDDSGTEAAASMSSDDDTDTNDKTLAEKNAEQINELSETVEELTAALTGKERTVSVEVDGETHEVPKSRAEELVGDGDAGSQPADTAERVAELEARLDAIKRQSGVGSQQLAGDGEGGDGGDDLDDLGKALS</sequence>
<dbReference type="AlphaFoldDB" id="A0A847UJR8"/>